<reference evidence="1" key="1">
    <citation type="submission" date="2019-04" db="EMBL/GenBank/DDBJ databases">
        <title>Microbes associate with the intestines of laboratory mice.</title>
        <authorList>
            <person name="Navarre W."/>
            <person name="Wong E."/>
            <person name="Huang K."/>
            <person name="Tropini C."/>
            <person name="Ng K."/>
            <person name="Yu B."/>
        </authorList>
    </citation>
    <scope>NUCLEOTIDE SEQUENCE</scope>
    <source>
        <strain evidence="1">NM72_1-8</strain>
    </source>
</reference>
<evidence type="ECO:0000313" key="2">
    <source>
        <dbReference type="Proteomes" id="UP000307720"/>
    </source>
</evidence>
<keyword evidence="2" id="KW-1185">Reference proteome</keyword>
<dbReference type="Proteomes" id="UP000307720">
    <property type="component" value="Unassembled WGS sequence"/>
</dbReference>
<comment type="caution">
    <text evidence="1">The sequence shown here is derived from an EMBL/GenBank/DDBJ whole genome shotgun (WGS) entry which is preliminary data.</text>
</comment>
<protein>
    <submittedName>
        <fullName evidence="1">Sigma-70 family RNA polymerase sigma factor</fullName>
    </submittedName>
</protein>
<evidence type="ECO:0000313" key="1">
    <source>
        <dbReference type="EMBL" id="TGX96322.1"/>
    </source>
</evidence>
<accession>A0AC61QV20</accession>
<sequence>MTNEELVARIRAGVDEAENMLNLWQQNRGLIHTIARKYAAYDDIEDLEQQGYIGLCDAVQNYRPEEGTVFSTCAGFWIRASIRRYIDKYSSPIRISVNRREDIAKYRRMCSVFEREYGKEPTEQEASRYLGVSLETLKRIKEAASMATLASLDEPIAEQDGETTLADLQPGRDDVEGSVVDAAQQEQLKAVIWTLVDALPGKQAPVLRMRFQEGLTLEEIGAKLGITRQGVWDQERHALRELRKPKRARRLLPFRDEYISAHAFHGNGAGTFNRTWTSSTEKLALKLSERYN</sequence>
<gene>
    <name evidence="1" type="ORF">E5357_16575</name>
</gene>
<proteinExistence type="predicted"/>
<dbReference type="EMBL" id="SRZB01000069">
    <property type="protein sequence ID" value="TGX96322.1"/>
    <property type="molecule type" value="Genomic_DNA"/>
</dbReference>
<organism evidence="1 2">
    <name type="scientific">Hominisplanchenecus murintestinalis</name>
    <dbReference type="NCBI Taxonomy" id="2941517"/>
    <lineage>
        <taxon>Bacteria</taxon>
        <taxon>Bacillati</taxon>
        <taxon>Bacillota</taxon>
        <taxon>Clostridia</taxon>
        <taxon>Lachnospirales</taxon>
        <taxon>Lachnospiraceae</taxon>
        <taxon>Hominisplanchenecus</taxon>
    </lineage>
</organism>
<name>A0AC61QV20_9FIRM</name>